<dbReference type="InterPro" id="IPR002327">
    <property type="entry name" value="Cyt_c_1A/1B"/>
</dbReference>
<keyword evidence="4" id="KW-0249">Electron transport</keyword>
<protein>
    <submittedName>
        <fullName evidence="10">Cytochrome c family protein</fullName>
    </submittedName>
</protein>
<evidence type="ECO:0000256" key="4">
    <source>
        <dbReference type="ARBA" id="ARBA00022982"/>
    </source>
</evidence>
<dbReference type="GO" id="GO:0020037">
    <property type="term" value="F:heme binding"/>
    <property type="evidence" value="ECO:0007669"/>
    <property type="project" value="InterPro"/>
</dbReference>
<dbReference type="AlphaFoldDB" id="A0A8J6PH80"/>
<keyword evidence="3 6" id="KW-0479">Metal-binding</keyword>
<keyword evidence="8" id="KW-0472">Membrane</keyword>
<evidence type="ECO:0000313" key="10">
    <source>
        <dbReference type="EMBL" id="MBD0413376.1"/>
    </source>
</evidence>
<evidence type="ECO:0000256" key="1">
    <source>
        <dbReference type="ARBA" id="ARBA00022448"/>
    </source>
</evidence>
<feature type="domain" description="Cytochrome c" evidence="9">
    <location>
        <begin position="70"/>
        <end position="174"/>
    </location>
</feature>
<keyword evidence="1" id="KW-0813">Transport</keyword>
<comment type="caution">
    <text evidence="10">The sequence shown here is derived from an EMBL/GenBank/DDBJ whole genome shotgun (WGS) entry which is preliminary data.</text>
</comment>
<evidence type="ECO:0000256" key="5">
    <source>
        <dbReference type="ARBA" id="ARBA00023004"/>
    </source>
</evidence>
<dbReference type="PROSITE" id="PS51007">
    <property type="entry name" value="CYTC"/>
    <property type="match status" value="1"/>
</dbReference>
<evidence type="ECO:0000256" key="8">
    <source>
        <dbReference type="SAM" id="Phobius"/>
    </source>
</evidence>
<evidence type="ECO:0000256" key="2">
    <source>
        <dbReference type="ARBA" id="ARBA00022617"/>
    </source>
</evidence>
<dbReference type="GO" id="GO:0046872">
    <property type="term" value="F:metal ion binding"/>
    <property type="evidence" value="ECO:0007669"/>
    <property type="project" value="UniProtKB-KW"/>
</dbReference>
<keyword evidence="5 6" id="KW-0408">Iron</keyword>
<dbReference type="InterPro" id="IPR009056">
    <property type="entry name" value="Cyt_c-like_dom"/>
</dbReference>
<evidence type="ECO:0000313" key="11">
    <source>
        <dbReference type="Proteomes" id="UP000643405"/>
    </source>
</evidence>
<gene>
    <name evidence="10" type="ORF">ICI42_01735</name>
</gene>
<keyword evidence="8" id="KW-0812">Transmembrane</keyword>
<evidence type="ECO:0000256" key="7">
    <source>
        <dbReference type="SAM" id="MobiDB-lite"/>
    </source>
</evidence>
<proteinExistence type="predicted"/>
<keyword evidence="11" id="KW-1185">Reference proteome</keyword>
<accession>A0A8J6PH80</accession>
<reference evidence="10" key="1">
    <citation type="submission" date="2020-09" db="EMBL/GenBank/DDBJ databases">
        <title>Genome seq and assembly of Tianweitania sp.</title>
        <authorList>
            <person name="Chhetri G."/>
        </authorList>
    </citation>
    <scope>NUCLEOTIDE SEQUENCE</scope>
    <source>
        <strain evidence="10">Rool2</strain>
    </source>
</reference>
<organism evidence="10 11">
    <name type="scientific">Oryzicola mucosus</name>
    <dbReference type="NCBI Taxonomy" id="2767425"/>
    <lineage>
        <taxon>Bacteria</taxon>
        <taxon>Pseudomonadati</taxon>
        <taxon>Pseudomonadota</taxon>
        <taxon>Alphaproteobacteria</taxon>
        <taxon>Hyphomicrobiales</taxon>
        <taxon>Phyllobacteriaceae</taxon>
        <taxon>Oryzicola</taxon>
    </lineage>
</organism>
<dbReference type="SUPFAM" id="SSF46626">
    <property type="entry name" value="Cytochrome c"/>
    <property type="match status" value="1"/>
</dbReference>
<dbReference type="Pfam" id="PF00034">
    <property type="entry name" value="Cytochrom_C"/>
    <property type="match status" value="1"/>
</dbReference>
<dbReference type="InterPro" id="IPR036909">
    <property type="entry name" value="Cyt_c-like_dom_sf"/>
</dbReference>
<dbReference type="RefSeq" id="WP_188162813.1">
    <property type="nucleotide sequence ID" value="NZ_JACVVX010000001.1"/>
</dbReference>
<dbReference type="PANTHER" id="PTHR11961">
    <property type="entry name" value="CYTOCHROME C"/>
    <property type="match status" value="1"/>
</dbReference>
<keyword evidence="8" id="KW-1133">Transmembrane helix</keyword>
<feature type="region of interest" description="Disordered" evidence="7">
    <location>
        <begin position="178"/>
        <end position="229"/>
    </location>
</feature>
<dbReference type="EMBL" id="JACVVX010000001">
    <property type="protein sequence ID" value="MBD0413376.1"/>
    <property type="molecule type" value="Genomic_DNA"/>
</dbReference>
<evidence type="ECO:0000256" key="6">
    <source>
        <dbReference type="PROSITE-ProRule" id="PRU00433"/>
    </source>
</evidence>
<name>A0A8J6PH80_9HYPH</name>
<evidence type="ECO:0000259" key="9">
    <source>
        <dbReference type="PROSITE" id="PS51007"/>
    </source>
</evidence>
<feature type="compositionally biased region" description="Pro residues" evidence="7">
    <location>
        <begin position="211"/>
        <end position="229"/>
    </location>
</feature>
<feature type="transmembrane region" description="Helical" evidence="8">
    <location>
        <begin position="12"/>
        <end position="31"/>
    </location>
</feature>
<dbReference type="Gene3D" id="1.10.760.10">
    <property type="entry name" value="Cytochrome c-like domain"/>
    <property type="match status" value="1"/>
</dbReference>
<sequence>MDSFELNKVIGGLLGTVFIVFSISLVGDAIFASPAPEKPGFTIEAAEEAPAGGGEAAAAEEPIAVLLASADADAGAAVFKKCTACHSGEKGGPNKVGPDLWDIVNRPIATHGGFAYSNALKEFSEGGSVKWDYGHLSHFLTSPKGYVKGTAMGFAGIKKPDERANLIAYLRTLADNPAPLPDAAAAPAPENTSAPESGSTPVAPGDAPAQPAAPAPETPTTPNQPAPAQ</sequence>
<evidence type="ECO:0000256" key="3">
    <source>
        <dbReference type="ARBA" id="ARBA00022723"/>
    </source>
</evidence>
<dbReference type="PRINTS" id="PR00604">
    <property type="entry name" value="CYTCHRMECIAB"/>
</dbReference>
<feature type="compositionally biased region" description="Low complexity" evidence="7">
    <location>
        <begin position="178"/>
        <end position="210"/>
    </location>
</feature>
<keyword evidence="2 6" id="KW-0349">Heme</keyword>
<dbReference type="Proteomes" id="UP000643405">
    <property type="component" value="Unassembled WGS sequence"/>
</dbReference>
<dbReference type="GO" id="GO:0009055">
    <property type="term" value="F:electron transfer activity"/>
    <property type="evidence" value="ECO:0007669"/>
    <property type="project" value="InterPro"/>
</dbReference>